<dbReference type="SUPFAM" id="SSF56487">
    <property type="entry name" value="SRCR-like"/>
    <property type="match status" value="3"/>
</dbReference>
<reference evidence="18" key="3">
    <citation type="submission" date="2025-08" db="UniProtKB">
        <authorList>
            <consortium name="Ensembl"/>
        </authorList>
    </citation>
    <scope>IDENTIFICATION</scope>
    <source>
        <strain evidence="18">17573</strain>
    </source>
</reference>
<dbReference type="GO" id="GO:0001530">
    <property type="term" value="F:lipopolysaccharide binding"/>
    <property type="evidence" value="ECO:0007669"/>
    <property type="project" value="Ensembl"/>
</dbReference>
<feature type="transmembrane region" description="Helical" evidence="16">
    <location>
        <begin position="554"/>
        <end position="579"/>
    </location>
</feature>
<evidence type="ECO:0000256" key="16">
    <source>
        <dbReference type="SAM" id="Phobius"/>
    </source>
</evidence>
<dbReference type="STRING" id="9544.ENSMMUP00000063143"/>
<feature type="region of interest" description="Disordered" evidence="15">
    <location>
        <begin position="168"/>
        <end position="188"/>
    </location>
</feature>
<evidence type="ECO:0000256" key="2">
    <source>
        <dbReference type="ARBA" id="ARBA00022475"/>
    </source>
</evidence>
<evidence type="ECO:0000313" key="18">
    <source>
        <dbReference type="Ensembl" id="ENSMMUP00000063143.1"/>
    </source>
</evidence>
<evidence type="ECO:0000256" key="15">
    <source>
        <dbReference type="SAM" id="MobiDB-lite"/>
    </source>
</evidence>
<dbReference type="GO" id="GO:0042802">
    <property type="term" value="F:identical protein binding"/>
    <property type="evidence" value="ECO:0007669"/>
    <property type="project" value="Ensembl"/>
</dbReference>
<evidence type="ECO:0000256" key="6">
    <source>
        <dbReference type="ARBA" id="ARBA00022737"/>
    </source>
</evidence>
<feature type="region of interest" description="Disordered" evidence="15">
    <location>
        <begin position="614"/>
        <end position="635"/>
    </location>
</feature>
<comment type="subcellular location">
    <subcellularLocation>
        <location evidence="1">Cell membrane</location>
        <topology evidence="1">Single-pass type I membrane protein</topology>
    </subcellularLocation>
</comment>
<dbReference type="VGNC" id="VGNC:100906">
    <property type="gene designation" value="CD6"/>
</dbReference>
<dbReference type="PRINTS" id="PR00258">
    <property type="entry name" value="SPERACTRCPTR"/>
</dbReference>
<dbReference type="AlphaFoldDB" id="A0A5F7ZET3"/>
<dbReference type="GO" id="GO:1900017">
    <property type="term" value="P:positive regulation of cytokine production involved in inflammatory response"/>
    <property type="evidence" value="ECO:0007669"/>
    <property type="project" value="Ensembl"/>
</dbReference>
<accession>A0A5F7ZET3</accession>
<evidence type="ECO:0000313" key="19">
    <source>
        <dbReference type="Proteomes" id="UP000006718"/>
    </source>
</evidence>
<organism evidence="18 19">
    <name type="scientific">Macaca mulatta</name>
    <name type="common">Rhesus macaque</name>
    <dbReference type="NCBI Taxonomy" id="9544"/>
    <lineage>
        <taxon>Eukaryota</taxon>
        <taxon>Metazoa</taxon>
        <taxon>Chordata</taxon>
        <taxon>Craniata</taxon>
        <taxon>Vertebrata</taxon>
        <taxon>Euteleostomi</taxon>
        <taxon>Mammalia</taxon>
        <taxon>Eutheria</taxon>
        <taxon>Euarchontoglires</taxon>
        <taxon>Primates</taxon>
        <taxon>Haplorrhini</taxon>
        <taxon>Catarrhini</taxon>
        <taxon>Cercopithecidae</taxon>
        <taxon>Cercopithecinae</taxon>
        <taxon>Macaca</taxon>
    </lineage>
</organism>
<evidence type="ECO:0000256" key="11">
    <source>
        <dbReference type="ARBA" id="ARBA00023180"/>
    </source>
</evidence>
<gene>
    <name evidence="18 20" type="primary">CD6</name>
</gene>
<dbReference type="GO" id="GO:0031663">
    <property type="term" value="P:lipopolysaccharide-mediated signaling pathway"/>
    <property type="evidence" value="ECO:0007669"/>
    <property type="project" value="Ensembl"/>
</dbReference>
<dbReference type="FunFam" id="3.10.250.10:FF:000024">
    <property type="entry name" value="CD6 molecule"/>
    <property type="match status" value="1"/>
</dbReference>
<comment type="function">
    <text evidence="12">Cell adhesion molecule that mediates cell-cell contacts and regulates T-cell responses via its interaction with ALCAM/CD166. Contributes to signaling cascades triggered by activation of the TCR/CD3 complex. Functions as a costimulatory molecule; promotes T-cell activation and proliferation. Contributes to the formation and maturation of the immunological synapse. Functions as a calcium-dependent pattern receptor that binds and aggregates both Gram-positive and Gram-negative bacteria. Binds both lipopolysaccharide (LPS) from Gram-negative bacteria and lipoteichoic acid from Gram-positive bacteria. LPS binding leads to the activation of signaling cascades and down-stream MAP kinases. Mediates activation of the inflammatory response and the secretion of pro-inflammatory cytokines in response to LPS.</text>
</comment>
<feature type="compositionally biased region" description="Basic and acidic residues" evidence="15">
    <location>
        <begin position="615"/>
        <end position="626"/>
    </location>
</feature>
<keyword evidence="3" id="KW-0597">Phosphoprotein</keyword>
<feature type="domain" description="SRCR" evidence="17">
    <location>
        <begin position="316"/>
        <end position="415"/>
    </location>
</feature>
<evidence type="ECO:0000313" key="20">
    <source>
        <dbReference type="VGNC" id="VGNC:100906"/>
    </source>
</evidence>
<sequence length="782" mass="84120">MQSCMLALGVQSWAKRGRWFPKKGFWGSEDHHQLKQPIINPMASPLAILQGSLVTVAASRTVPSEEQRGLQGKHVPIGPGPLNSQLCLSFTNGCPWRQEQVRRVCGGWIPGCLSPILTSRVTPEPHLRLTLRRITGSGLKGGSGMSRPGSILQIGKLRPRAKQGVVKGHAESVAEPGQPPAPAHRSQLTGLTLPGERLPVRLTNGSSSCSGTVEVRLRASWEPACWALWDSRAAEAVCRALDCGGAEAATLLPRPTPELPPPPAAGNTSAAANATLAGAPALLCSGTEWQLCEVVEHACRSDGRRARVICAENRALRLVDGGGACAGRVEMLEHGEWGSVCDDTWDLEDAHVVCRQLGCGWAVQAVPGLHFTPGRGPIHRDQVNCSGAEAYLWDCPGLPGQHYCGHKEDAGVVCSEHQSWRLTGGADACEGQVEVHFRGVWNTVCDSEWYASEAKVLCQSLGCGTVIERPKGLPHSLSGRMYYSCNGEELTLSNCSWRFNNSNLCSQSLAARVLCSASRSLHNLSTSEVPASVQTVTTESSVTVKLENKESRELMLFISSIVLGILLLGSLIFIAFILLRIKGKYALPVMVNHQHLPTTNPAGSNSYQPVPITIPKEDSQRHRVTDEEVQQSRFQMPPLEEGLEELHASHIPAANPGHCITDPPSLGPQYHPRSNSESSTSSGEDYCNSPRSKPPPWNPQVFSSERSSFPEQPPNLELAGTQPAFSAGPSADDSSSTSSGEWYQNFQPPPQPPSEEQFGCPGSPSPQPDSTDNDDYDDIGAA</sequence>
<dbReference type="VEuPathDB" id="HostDB:ENSMMUG00000044417"/>
<dbReference type="ExpressionAtlas" id="A0A5F7ZET3">
    <property type="expression patterns" value="baseline"/>
</dbReference>
<dbReference type="InterPro" id="IPR001190">
    <property type="entry name" value="SRCR"/>
</dbReference>
<evidence type="ECO:0000256" key="5">
    <source>
        <dbReference type="ARBA" id="ARBA00022729"/>
    </source>
</evidence>
<dbReference type="InParanoid" id="A0A5F7ZET3"/>
<dbReference type="Ensembl" id="ENSMMUT00000101538.1">
    <property type="protein sequence ID" value="ENSMMUP00000063143.1"/>
    <property type="gene ID" value="ENSMMUG00000044417.2"/>
</dbReference>
<dbReference type="PANTHER" id="PTHR19331">
    <property type="entry name" value="SCAVENGER RECEPTOR DOMAIN-CONTAINING"/>
    <property type="match status" value="1"/>
</dbReference>
<feature type="disulfide bond" evidence="14">
    <location>
        <begin position="485"/>
        <end position="495"/>
    </location>
</feature>
<feature type="compositionally biased region" description="Low complexity" evidence="15">
    <location>
        <begin position="726"/>
        <end position="740"/>
    </location>
</feature>
<dbReference type="SMART" id="SM00202">
    <property type="entry name" value="SR"/>
    <property type="match status" value="3"/>
</dbReference>
<feature type="domain" description="SRCR" evidence="17">
    <location>
        <begin position="420"/>
        <end position="516"/>
    </location>
</feature>
<feature type="compositionally biased region" description="Acidic residues" evidence="15">
    <location>
        <begin position="771"/>
        <end position="782"/>
    </location>
</feature>
<dbReference type="GO" id="GO:0001771">
    <property type="term" value="P:immunological synapse formation"/>
    <property type="evidence" value="ECO:0007669"/>
    <property type="project" value="Ensembl"/>
</dbReference>
<dbReference type="GO" id="GO:0042102">
    <property type="term" value="P:positive regulation of T cell proliferation"/>
    <property type="evidence" value="ECO:0007669"/>
    <property type="project" value="Ensembl"/>
</dbReference>
<keyword evidence="6" id="KW-0677">Repeat</keyword>
<evidence type="ECO:0000256" key="3">
    <source>
        <dbReference type="ARBA" id="ARBA00022553"/>
    </source>
</evidence>
<evidence type="ECO:0000259" key="17">
    <source>
        <dbReference type="PROSITE" id="PS50287"/>
    </source>
</evidence>
<dbReference type="InterPro" id="IPR036772">
    <property type="entry name" value="SRCR-like_dom_sf"/>
</dbReference>
<keyword evidence="2" id="KW-1003">Cell membrane</keyword>
<feature type="region of interest" description="Disordered" evidence="15">
    <location>
        <begin position="653"/>
        <end position="782"/>
    </location>
</feature>
<dbReference type="Gene3D" id="3.10.250.10">
    <property type="entry name" value="SRCR-like domain"/>
    <property type="match status" value="3"/>
</dbReference>
<evidence type="ECO:0000256" key="4">
    <source>
        <dbReference type="ARBA" id="ARBA00022692"/>
    </source>
</evidence>
<comment type="caution">
    <text evidence="14">Lacks conserved residue(s) required for the propagation of feature annotation.</text>
</comment>
<dbReference type="PROSITE" id="PS00420">
    <property type="entry name" value="SRCR_1"/>
    <property type="match status" value="1"/>
</dbReference>
<name>A0A5F7ZET3_MACMU</name>
<dbReference type="Bgee" id="ENSMMUG00000044417">
    <property type="expression patterns" value="Expressed in spleen and 18 other cell types or tissues"/>
</dbReference>
<feature type="domain" description="SRCR" evidence="17">
    <location>
        <begin position="200"/>
        <end position="311"/>
    </location>
</feature>
<evidence type="ECO:0000256" key="1">
    <source>
        <dbReference type="ARBA" id="ARBA00004251"/>
    </source>
</evidence>
<feature type="disulfide bond" evidence="14">
    <location>
        <begin position="385"/>
        <end position="395"/>
    </location>
</feature>
<reference evidence="18" key="4">
    <citation type="submission" date="2025-09" db="UniProtKB">
        <authorList>
            <consortium name="Ensembl"/>
        </authorList>
    </citation>
    <scope>IDENTIFICATION</scope>
    <source>
        <strain evidence="18">17573</strain>
    </source>
</reference>
<dbReference type="Pfam" id="PF00530">
    <property type="entry name" value="SRCR"/>
    <property type="match status" value="3"/>
</dbReference>
<keyword evidence="11" id="KW-0325">Glycoprotein</keyword>
<dbReference type="PROSITE" id="PS50287">
    <property type="entry name" value="SRCR_2"/>
    <property type="match status" value="3"/>
</dbReference>
<evidence type="ECO:0000256" key="10">
    <source>
        <dbReference type="ARBA" id="ARBA00023157"/>
    </source>
</evidence>
<dbReference type="GO" id="GO:0001772">
    <property type="term" value="C:immunological synapse"/>
    <property type="evidence" value="ECO:0007669"/>
    <property type="project" value="Ensembl"/>
</dbReference>
<dbReference type="Proteomes" id="UP000006718">
    <property type="component" value="Chromosome 14"/>
</dbReference>
<dbReference type="GO" id="GO:0042101">
    <property type="term" value="C:T cell receptor complex"/>
    <property type="evidence" value="ECO:0007669"/>
    <property type="project" value="Ensembl"/>
</dbReference>
<reference evidence="19" key="1">
    <citation type="journal article" date="2007" name="Science">
        <title>Evolutionary and biomedical insights from the rhesus macaque genome.</title>
        <authorList>
            <person name="Gibbs R.A."/>
            <person name="Rogers J."/>
            <person name="Katze M.G."/>
            <person name="Bumgarner R."/>
            <person name="Weinstock G.M."/>
            <person name="Mardis E.R."/>
            <person name="Remington K.A."/>
            <person name="Strausberg R.L."/>
            <person name="Venter J.C."/>
            <person name="Wilson R.K."/>
            <person name="Batzer M.A."/>
            <person name="Bustamante C.D."/>
            <person name="Eichler E.E."/>
            <person name="Hahn M.W."/>
            <person name="Hardison R.C."/>
            <person name="Makova K.D."/>
            <person name="Miller W."/>
            <person name="Milosavljevic A."/>
            <person name="Palermo R.E."/>
            <person name="Siepel A."/>
            <person name="Sikela J.M."/>
            <person name="Attaway T."/>
            <person name="Bell S."/>
            <person name="Bernard K.E."/>
            <person name="Buhay C.J."/>
            <person name="Chandrabose M.N."/>
            <person name="Dao M."/>
            <person name="Davis C."/>
            <person name="Delehaunty K.D."/>
            <person name="Ding Y."/>
            <person name="Dinh H.H."/>
            <person name="Dugan-Rocha S."/>
            <person name="Fulton L.A."/>
            <person name="Gabisi R.A."/>
            <person name="Garner T.T."/>
            <person name="Godfrey J."/>
            <person name="Hawes A.C."/>
            <person name="Hernandez J."/>
            <person name="Hines S."/>
            <person name="Holder M."/>
            <person name="Hume J."/>
            <person name="Jhangiani S.N."/>
            <person name="Joshi V."/>
            <person name="Khan Z.M."/>
            <person name="Kirkness E.F."/>
            <person name="Cree A."/>
            <person name="Fowler R.G."/>
            <person name="Lee S."/>
            <person name="Lewis L.R."/>
            <person name="Li Z."/>
            <person name="Liu Y.-S."/>
            <person name="Moore S.M."/>
            <person name="Muzny D."/>
            <person name="Nazareth L.V."/>
            <person name="Ngo D.N."/>
            <person name="Okwuonu G.O."/>
            <person name="Pai G."/>
            <person name="Parker D."/>
            <person name="Paul H.A."/>
            <person name="Pfannkoch C."/>
            <person name="Pohl C.S."/>
            <person name="Rogers Y.-H.C."/>
            <person name="Ruiz S.J."/>
            <person name="Sabo A."/>
            <person name="Santibanez J."/>
            <person name="Schneider B.W."/>
            <person name="Smith S.M."/>
            <person name="Sodergren E."/>
            <person name="Svatek A.F."/>
            <person name="Utterback T.R."/>
            <person name="Vattathil S."/>
            <person name="Warren W."/>
            <person name="White C.S."/>
            <person name="Chinwalla A.T."/>
            <person name="Feng Y."/>
            <person name="Halpern A.L."/>
            <person name="Hillier L.W."/>
            <person name="Huang X."/>
            <person name="Minx P."/>
            <person name="Nelson J.O."/>
            <person name="Pepin K.H."/>
            <person name="Qin X."/>
            <person name="Sutton G.G."/>
            <person name="Venter E."/>
            <person name="Walenz B.P."/>
            <person name="Wallis J.W."/>
            <person name="Worley K.C."/>
            <person name="Yang S.-P."/>
            <person name="Jones S.M."/>
            <person name="Marra M.A."/>
            <person name="Rocchi M."/>
            <person name="Schein J.E."/>
            <person name="Baertsch R."/>
            <person name="Clarke L."/>
            <person name="Csuros M."/>
            <person name="Glasscock J."/>
            <person name="Harris R.A."/>
            <person name="Havlak P."/>
            <person name="Jackson A.R."/>
            <person name="Jiang H."/>
            <person name="Liu Y."/>
            <person name="Messina D.N."/>
            <person name="Shen Y."/>
            <person name="Song H.X.-Z."/>
            <person name="Wylie T."/>
            <person name="Zhang L."/>
            <person name="Birney E."/>
            <person name="Han K."/>
            <person name="Konkel M.K."/>
            <person name="Lee J."/>
            <person name="Smit A.F.A."/>
            <person name="Ullmer B."/>
            <person name="Wang H."/>
            <person name="Xing J."/>
            <person name="Burhans R."/>
            <person name="Cheng Z."/>
            <person name="Karro J.E."/>
            <person name="Ma J."/>
            <person name="Raney B."/>
            <person name="She X."/>
            <person name="Cox M.J."/>
            <person name="Demuth J.P."/>
            <person name="Dumas L.J."/>
            <person name="Han S.-G."/>
            <person name="Hopkins J."/>
            <person name="Karimpour-Fard A."/>
            <person name="Kim Y.H."/>
            <person name="Pollack J.R."/>
            <person name="Vinar T."/>
            <person name="Addo-Quaye C."/>
            <person name="Degenhardt J."/>
            <person name="Denby A."/>
            <person name="Hubisz M.J."/>
            <person name="Indap A."/>
            <person name="Kosiol C."/>
            <person name="Lahn B.T."/>
            <person name="Lawson H.A."/>
            <person name="Marklein A."/>
            <person name="Nielsen R."/>
            <person name="Vallender E.J."/>
            <person name="Clark A.G."/>
            <person name="Ferguson B."/>
            <person name="Hernandez R.D."/>
            <person name="Hirani K."/>
            <person name="Kehrer-Sawatzki H."/>
            <person name="Kolb J."/>
            <person name="Patil S."/>
            <person name="Pu L.-L."/>
            <person name="Ren Y."/>
            <person name="Smith D.G."/>
            <person name="Wheeler D.A."/>
            <person name="Schenck I."/>
            <person name="Ball E.V."/>
            <person name="Chen R."/>
            <person name="Cooper D.N."/>
            <person name="Giardine B."/>
            <person name="Hsu F."/>
            <person name="Kent W.J."/>
            <person name="Lesk A."/>
            <person name="Nelson D.L."/>
            <person name="O'brien W.E."/>
            <person name="Pruefer K."/>
            <person name="Stenson P.D."/>
            <person name="Wallace J.C."/>
            <person name="Ke H."/>
            <person name="Liu X.-M."/>
            <person name="Wang P."/>
            <person name="Xiang A.P."/>
            <person name="Yang F."/>
            <person name="Barber G.P."/>
            <person name="Haussler D."/>
            <person name="Karolchik D."/>
            <person name="Kern A.D."/>
            <person name="Kuhn R.M."/>
            <person name="Smith K.E."/>
            <person name="Zwieg A.S."/>
        </authorList>
    </citation>
    <scope>NUCLEOTIDE SEQUENCE [LARGE SCALE GENOMIC DNA]</scope>
    <source>
        <strain evidence="19">17573</strain>
    </source>
</reference>
<protein>
    <recommendedName>
        <fullName evidence="13">T-cell differentiation antigen CD6</fullName>
    </recommendedName>
</protein>
<keyword evidence="5" id="KW-0732">Signal</keyword>
<dbReference type="PANTHER" id="PTHR19331:SF477">
    <property type="entry name" value="T-CELL DIFFERENTIATION ANTIGEN CD6"/>
    <property type="match status" value="1"/>
</dbReference>
<keyword evidence="8 16" id="KW-1133">Transmembrane helix</keyword>
<feature type="compositionally biased region" description="Polar residues" evidence="15">
    <location>
        <begin position="700"/>
        <end position="710"/>
    </location>
</feature>
<evidence type="ECO:0000256" key="8">
    <source>
        <dbReference type="ARBA" id="ARBA00022989"/>
    </source>
</evidence>
<keyword evidence="19" id="KW-1185">Reference proteome</keyword>
<dbReference type="GO" id="GO:0070891">
    <property type="term" value="F:lipoteichoic acid binding"/>
    <property type="evidence" value="ECO:0007669"/>
    <property type="project" value="Ensembl"/>
</dbReference>
<dbReference type="FunFam" id="3.10.250.10:FF:000010">
    <property type="entry name" value="T-cell differentiation antigen CD6"/>
    <property type="match status" value="1"/>
</dbReference>
<evidence type="ECO:0000256" key="9">
    <source>
        <dbReference type="ARBA" id="ARBA00023136"/>
    </source>
</evidence>
<dbReference type="FunCoup" id="A0A5F7ZET3">
    <property type="interactions" value="755"/>
</dbReference>
<reference evidence="18" key="2">
    <citation type="submission" date="2019-01" db="EMBL/GenBank/DDBJ databases">
        <authorList>
            <person name="Graves T."/>
            <person name="Eichler E.E."/>
            <person name="Wilson R.K."/>
        </authorList>
    </citation>
    <scope>NUCLEOTIDE SEQUENCE [LARGE SCALE GENOMIC DNA]</scope>
    <source>
        <strain evidence="18">17573</strain>
    </source>
</reference>
<proteinExistence type="predicted"/>
<dbReference type="GeneTree" id="ENSGT00940000161029"/>
<dbReference type="FunFam" id="3.10.250.10:FF:000017">
    <property type="entry name" value="CD6 molecule"/>
    <property type="match status" value="1"/>
</dbReference>
<dbReference type="GO" id="GO:0007157">
    <property type="term" value="P:heterophilic cell-cell adhesion via plasma membrane cell adhesion molecules"/>
    <property type="evidence" value="ECO:0007669"/>
    <property type="project" value="Ensembl"/>
</dbReference>
<evidence type="ECO:0000256" key="7">
    <source>
        <dbReference type="ARBA" id="ARBA00022889"/>
    </source>
</evidence>
<keyword evidence="10 14" id="KW-1015">Disulfide bond</keyword>
<evidence type="ECO:0000256" key="14">
    <source>
        <dbReference type="PROSITE-ProRule" id="PRU00196"/>
    </source>
</evidence>
<evidence type="ECO:0000256" key="13">
    <source>
        <dbReference type="ARBA" id="ARBA00068813"/>
    </source>
</evidence>
<dbReference type="GO" id="GO:0002438">
    <property type="term" value="P:acute inflammatory response to antigenic stimulus"/>
    <property type="evidence" value="ECO:0007669"/>
    <property type="project" value="Ensembl"/>
</dbReference>
<keyword evidence="7" id="KW-0130">Cell adhesion</keyword>
<keyword evidence="4 16" id="KW-0812">Transmembrane</keyword>
<dbReference type="SMR" id="A0A5F7ZET3"/>
<keyword evidence="9 16" id="KW-0472">Membrane</keyword>
<evidence type="ECO:0000256" key="12">
    <source>
        <dbReference type="ARBA" id="ARBA00057255"/>
    </source>
</evidence>